<proteinExistence type="predicted"/>
<reference evidence="2 3" key="1">
    <citation type="submission" date="2016-07" db="EMBL/GenBank/DDBJ databases">
        <authorList>
            <person name="Adam N."/>
            <person name="Zuma S.H."/>
            <person name="Shabalala X.C."/>
            <person name="Zuke Z.H."/>
            <person name="Mpangane S."/>
            <person name="Maenetje N."/>
            <person name="Lafia M."/>
            <person name="Tshabalala L.M."/>
            <person name="Zwane T.C."/>
            <person name="Garlena R.A."/>
            <person name="Russell D.A."/>
            <person name="Bowman C.A."/>
            <person name="Rubin E."/>
            <person name="Larsen M.H."/>
            <person name="Guerrero C.A."/>
            <person name="Jacobs-Sera D."/>
            <person name="Hatfull G.F."/>
        </authorList>
    </citation>
    <scope>NUCLEOTIDE SEQUENCE [LARGE SCALE GENOMIC DNA]</scope>
</reference>
<accession>A0A1D8EUZ5</accession>
<evidence type="ECO:0000256" key="1">
    <source>
        <dbReference type="SAM" id="Phobius"/>
    </source>
</evidence>
<gene>
    <name evidence="2" type="primary">31</name>
    <name evidence="2" type="ORF">PBI_NAZO_31</name>
</gene>
<keyword evidence="1" id="KW-1133">Transmembrane helix</keyword>
<keyword evidence="1" id="KW-0472">Membrane</keyword>
<organism evidence="2 3">
    <name type="scientific">Mycobacterium phage Nazo</name>
    <dbReference type="NCBI Taxonomy" id="1897547"/>
    <lineage>
        <taxon>Viruses</taxon>
        <taxon>Duplodnaviria</taxon>
        <taxon>Heunggongvirae</taxon>
        <taxon>Uroviricota</taxon>
        <taxon>Caudoviricetes</taxon>
        <taxon>Pclasvirinae</taxon>
        <taxon>Bignuzvirus</taxon>
        <taxon>Bignuzvirus bignuz</taxon>
    </lineage>
</organism>
<dbReference type="EMBL" id="KX641262">
    <property type="protein sequence ID" value="AOT24870.1"/>
    <property type="molecule type" value="Genomic_DNA"/>
</dbReference>
<sequence>MSNDPQLDYYSTITMSAIVGMCVALLVYVALM</sequence>
<evidence type="ECO:0000313" key="2">
    <source>
        <dbReference type="EMBL" id="AOT24870.1"/>
    </source>
</evidence>
<keyword evidence="1" id="KW-0812">Transmembrane</keyword>
<evidence type="ECO:0000313" key="3">
    <source>
        <dbReference type="Proteomes" id="UP000223831"/>
    </source>
</evidence>
<evidence type="ECO:0008006" key="4">
    <source>
        <dbReference type="Google" id="ProtNLM"/>
    </source>
</evidence>
<name>A0A1D8EUZ5_9CAUD</name>
<protein>
    <recommendedName>
        <fullName evidence="4">YnhF family membrane protein</fullName>
    </recommendedName>
</protein>
<feature type="transmembrane region" description="Helical" evidence="1">
    <location>
        <begin position="12"/>
        <end position="31"/>
    </location>
</feature>
<dbReference type="Proteomes" id="UP000223831">
    <property type="component" value="Genome"/>
</dbReference>